<dbReference type="PROSITE" id="PS50011">
    <property type="entry name" value="PROTEIN_KINASE_DOM"/>
    <property type="match status" value="1"/>
</dbReference>
<dbReference type="InterPro" id="IPR017441">
    <property type="entry name" value="Protein_kinase_ATP_BS"/>
</dbReference>
<gene>
    <name evidence="5" type="ORF">B456_002G112300</name>
</gene>
<name>A0A0D2M9I5_GOSRA</name>
<organism evidence="5 6">
    <name type="scientific">Gossypium raimondii</name>
    <name type="common">Peruvian cotton</name>
    <name type="synonym">Gossypium klotzschianum subsp. raimondii</name>
    <dbReference type="NCBI Taxonomy" id="29730"/>
    <lineage>
        <taxon>Eukaryota</taxon>
        <taxon>Viridiplantae</taxon>
        <taxon>Streptophyta</taxon>
        <taxon>Embryophyta</taxon>
        <taxon>Tracheophyta</taxon>
        <taxon>Spermatophyta</taxon>
        <taxon>Magnoliopsida</taxon>
        <taxon>eudicotyledons</taxon>
        <taxon>Gunneridae</taxon>
        <taxon>Pentapetalae</taxon>
        <taxon>rosids</taxon>
        <taxon>malvids</taxon>
        <taxon>Malvales</taxon>
        <taxon>Malvaceae</taxon>
        <taxon>Malvoideae</taxon>
        <taxon>Gossypium</taxon>
    </lineage>
</organism>
<dbReference type="Pfam" id="PF00069">
    <property type="entry name" value="Pkinase"/>
    <property type="match status" value="1"/>
</dbReference>
<dbReference type="SUPFAM" id="SSF56112">
    <property type="entry name" value="Protein kinase-like (PK-like)"/>
    <property type="match status" value="1"/>
</dbReference>
<dbReference type="GO" id="GO:0005524">
    <property type="term" value="F:ATP binding"/>
    <property type="evidence" value="ECO:0007669"/>
    <property type="project" value="UniProtKB-UniRule"/>
</dbReference>
<dbReference type="GO" id="GO:0005737">
    <property type="term" value="C:cytoplasm"/>
    <property type="evidence" value="ECO:0007669"/>
    <property type="project" value="TreeGrafter"/>
</dbReference>
<dbReference type="Proteomes" id="UP000032304">
    <property type="component" value="Chromosome 2"/>
</dbReference>
<dbReference type="EMBL" id="CM001741">
    <property type="protein sequence ID" value="KJB14152.1"/>
    <property type="molecule type" value="Genomic_DNA"/>
</dbReference>
<keyword evidence="2 3" id="KW-0067">ATP-binding</keyword>
<evidence type="ECO:0000256" key="2">
    <source>
        <dbReference type="ARBA" id="ARBA00022840"/>
    </source>
</evidence>
<keyword evidence="1 3" id="KW-0547">Nucleotide-binding</keyword>
<dbReference type="FunFam" id="3.30.200.20:FF:000231">
    <property type="entry name" value="Cyclin-dependent kinase B2,2"/>
    <property type="match status" value="1"/>
</dbReference>
<dbReference type="GO" id="GO:0005634">
    <property type="term" value="C:nucleus"/>
    <property type="evidence" value="ECO:0007669"/>
    <property type="project" value="TreeGrafter"/>
</dbReference>
<dbReference type="Gramene" id="KJB14152">
    <property type="protein sequence ID" value="KJB14152"/>
    <property type="gene ID" value="B456_002G112300"/>
</dbReference>
<dbReference type="GO" id="GO:0010468">
    <property type="term" value="P:regulation of gene expression"/>
    <property type="evidence" value="ECO:0007669"/>
    <property type="project" value="TreeGrafter"/>
</dbReference>
<feature type="domain" description="Protein kinase" evidence="4">
    <location>
        <begin position="13"/>
        <end position="259"/>
    </location>
</feature>
<evidence type="ECO:0000256" key="3">
    <source>
        <dbReference type="PROSITE-ProRule" id="PRU10141"/>
    </source>
</evidence>
<dbReference type="InterPro" id="IPR000719">
    <property type="entry name" value="Prot_kinase_dom"/>
</dbReference>
<dbReference type="AlphaFoldDB" id="A0A0D2M9I5"/>
<dbReference type="GO" id="GO:0000307">
    <property type="term" value="C:cyclin-dependent protein kinase holoenzyme complex"/>
    <property type="evidence" value="ECO:0007669"/>
    <property type="project" value="TreeGrafter"/>
</dbReference>
<dbReference type="Gene3D" id="1.10.510.10">
    <property type="entry name" value="Transferase(Phosphotransferase) domain 1"/>
    <property type="match status" value="2"/>
</dbReference>
<dbReference type="PANTHER" id="PTHR24056:SF178">
    <property type="entry name" value="CYCLIN-DEPENDENT KINASE B2-2"/>
    <property type="match status" value="1"/>
</dbReference>
<reference evidence="5 6" key="1">
    <citation type="journal article" date="2012" name="Nature">
        <title>Repeated polyploidization of Gossypium genomes and the evolution of spinnable cotton fibres.</title>
        <authorList>
            <person name="Paterson A.H."/>
            <person name="Wendel J.F."/>
            <person name="Gundlach H."/>
            <person name="Guo H."/>
            <person name="Jenkins J."/>
            <person name="Jin D."/>
            <person name="Llewellyn D."/>
            <person name="Showmaker K.C."/>
            <person name="Shu S."/>
            <person name="Udall J."/>
            <person name="Yoo M.J."/>
            <person name="Byers R."/>
            <person name="Chen W."/>
            <person name="Doron-Faigenboim A."/>
            <person name="Duke M.V."/>
            <person name="Gong L."/>
            <person name="Grimwood J."/>
            <person name="Grover C."/>
            <person name="Grupp K."/>
            <person name="Hu G."/>
            <person name="Lee T.H."/>
            <person name="Li J."/>
            <person name="Lin L."/>
            <person name="Liu T."/>
            <person name="Marler B.S."/>
            <person name="Page J.T."/>
            <person name="Roberts A.W."/>
            <person name="Romanel E."/>
            <person name="Sanders W.S."/>
            <person name="Szadkowski E."/>
            <person name="Tan X."/>
            <person name="Tang H."/>
            <person name="Xu C."/>
            <person name="Wang J."/>
            <person name="Wang Z."/>
            <person name="Zhang D."/>
            <person name="Zhang L."/>
            <person name="Ashrafi H."/>
            <person name="Bedon F."/>
            <person name="Bowers J.E."/>
            <person name="Brubaker C.L."/>
            <person name="Chee P.W."/>
            <person name="Das S."/>
            <person name="Gingle A.R."/>
            <person name="Haigler C.H."/>
            <person name="Harker D."/>
            <person name="Hoffmann L.V."/>
            <person name="Hovav R."/>
            <person name="Jones D.C."/>
            <person name="Lemke C."/>
            <person name="Mansoor S."/>
            <person name="ur Rahman M."/>
            <person name="Rainville L.N."/>
            <person name="Rambani A."/>
            <person name="Reddy U.K."/>
            <person name="Rong J.K."/>
            <person name="Saranga Y."/>
            <person name="Scheffler B.E."/>
            <person name="Scheffler J.A."/>
            <person name="Stelly D.M."/>
            <person name="Triplett B.A."/>
            <person name="Van Deynze A."/>
            <person name="Vaslin M.F."/>
            <person name="Waghmare V.N."/>
            <person name="Walford S.A."/>
            <person name="Wright R.J."/>
            <person name="Zaki E.A."/>
            <person name="Zhang T."/>
            <person name="Dennis E.S."/>
            <person name="Mayer K.F."/>
            <person name="Peterson D.G."/>
            <person name="Rokhsar D.S."/>
            <person name="Wang X."/>
            <person name="Schmutz J."/>
        </authorList>
    </citation>
    <scope>NUCLEOTIDE SEQUENCE [LARGE SCALE GENOMIC DNA]</scope>
</reference>
<dbReference type="PROSITE" id="PS00107">
    <property type="entry name" value="PROTEIN_KINASE_ATP"/>
    <property type="match status" value="1"/>
</dbReference>
<evidence type="ECO:0000256" key="1">
    <source>
        <dbReference type="ARBA" id="ARBA00022741"/>
    </source>
</evidence>
<dbReference type="GO" id="GO:0004693">
    <property type="term" value="F:cyclin-dependent protein serine/threonine kinase activity"/>
    <property type="evidence" value="ECO:0007669"/>
    <property type="project" value="TreeGrafter"/>
</dbReference>
<proteinExistence type="predicted"/>
<keyword evidence="6" id="KW-1185">Reference proteome</keyword>
<dbReference type="GO" id="GO:0030332">
    <property type="term" value="F:cyclin binding"/>
    <property type="evidence" value="ECO:0007669"/>
    <property type="project" value="TreeGrafter"/>
</dbReference>
<accession>A0A0D2M9I5</accession>
<dbReference type="InterPro" id="IPR011009">
    <property type="entry name" value="Kinase-like_dom_sf"/>
</dbReference>
<dbReference type="GO" id="GO:0007165">
    <property type="term" value="P:signal transduction"/>
    <property type="evidence" value="ECO:0007669"/>
    <property type="project" value="TreeGrafter"/>
</dbReference>
<evidence type="ECO:0000313" key="5">
    <source>
        <dbReference type="EMBL" id="KJB14152.1"/>
    </source>
</evidence>
<dbReference type="PANTHER" id="PTHR24056">
    <property type="entry name" value="CELL DIVISION PROTEIN KINASE"/>
    <property type="match status" value="1"/>
</dbReference>
<dbReference type="InterPro" id="IPR050108">
    <property type="entry name" value="CDK"/>
</dbReference>
<dbReference type="Gene3D" id="3.30.200.20">
    <property type="entry name" value="Phosphorylase Kinase, domain 1"/>
    <property type="match status" value="1"/>
</dbReference>
<dbReference type="GO" id="GO:0000082">
    <property type="term" value="P:G1/S transition of mitotic cell cycle"/>
    <property type="evidence" value="ECO:0007669"/>
    <property type="project" value="TreeGrafter"/>
</dbReference>
<sequence>MEKPRQISAMEAFEKLEKVGEGTYGKVYRARERATGKIVALKKTRLHEDDEGVPPTTLREVSILRMLSRDPHVVRLMDVKQGQNKEGKTVLYLVFEYMDTDLKKYIRSFRQTGENIPVNIVKSLMYQLCKGVAFCHGHGVLHRAPEVLLGATHYSTAVDMWSVACIFAELVTKQALFPGDSELQQLLHIFRLLGTPNEQVWPGVSSLPNWHEYPQWSAQSLASAVPNLDSDGLHLLSEMLQYDPSKRISAKKAMEHPYFADLNKAYI</sequence>
<dbReference type="GO" id="GO:0010389">
    <property type="term" value="P:regulation of G2/M transition of mitotic cell cycle"/>
    <property type="evidence" value="ECO:0007669"/>
    <property type="project" value="TreeGrafter"/>
</dbReference>
<protein>
    <recommendedName>
        <fullName evidence="4">Protein kinase domain-containing protein</fullName>
    </recommendedName>
</protein>
<evidence type="ECO:0000313" key="6">
    <source>
        <dbReference type="Proteomes" id="UP000032304"/>
    </source>
</evidence>
<feature type="binding site" evidence="3">
    <location>
        <position position="42"/>
    </location>
    <ligand>
        <name>ATP</name>
        <dbReference type="ChEBI" id="CHEBI:30616"/>
    </ligand>
</feature>
<evidence type="ECO:0000259" key="4">
    <source>
        <dbReference type="PROSITE" id="PS50011"/>
    </source>
</evidence>